<dbReference type="STRING" id="441209.GCA_001870665_02253"/>
<organism evidence="3 4">
    <name type="scientific">Roseinatronobacter bogoriensis subsp. barguzinensis</name>
    <dbReference type="NCBI Taxonomy" id="441209"/>
    <lineage>
        <taxon>Bacteria</taxon>
        <taxon>Pseudomonadati</taxon>
        <taxon>Pseudomonadota</taxon>
        <taxon>Alphaproteobacteria</taxon>
        <taxon>Rhodobacterales</taxon>
        <taxon>Paracoccaceae</taxon>
        <taxon>Roseinatronobacter</taxon>
    </lineage>
</organism>
<keyword evidence="2" id="KW-0472">Membrane</keyword>
<evidence type="ECO:0000256" key="1">
    <source>
        <dbReference type="ARBA" id="ARBA00022748"/>
    </source>
</evidence>
<evidence type="ECO:0000313" key="3">
    <source>
        <dbReference type="EMBL" id="ATX66506.1"/>
    </source>
</evidence>
<keyword evidence="2" id="KW-1133">Transmembrane helix</keyword>
<dbReference type="GO" id="GO:0017004">
    <property type="term" value="P:cytochrome complex assembly"/>
    <property type="evidence" value="ECO:0007669"/>
    <property type="project" value="UniProtKB-KW"/>
</dbReference>
<dbReference type="Proteomes" id="UP000228948">
    <property type="component" value="Chromosome"/>
</dbReference>
<dbReference type="SUPFAM" id="SSF48452">
    <property type="entry name" value="TPR-like"/>
    <property type="match status" value="1"/>
</dbReference>
<dbReference type="NCBIfam" id="TIGR03142">
    <property type="entry name" value="cytochro_ccmI"/>
    <property type="match status" value="1"/>
</dbReference>
<reference evidence="3 4" key="1">
    <citation type="submission" date="2017-11" db="EMBL/GenBank/DDBJ databases">
        <title>Revised Sequence and Annotation of the Rhodobaca barguzinensis strain alga05 Genome.</title>
        <authorList>
            <person name="Kopejtka K."/>
            <person name="Tomasch J.M."/>
            <person name="Bunk B."/>
            <person name="Koblizek M."/>
        </authorList>
    </citation>
    <scope>NUCLEOTIDE SEQUENCE [LARGE SCALE GENOMIC DNA]</scope>
    <source>
        <strain evidence="4">alga05</strain>
    </source>
</reference>
<dbReference type="KEGG" id="rbg:BG454_12370"/>
<gene>
    <name evidence="3" type="primary">ccmI</name>
    <name evidence="3" type="ORF">BG454_12370</name>
</gene>
<dbReference type="Gene3D" id="1.25.40.10">
    <property type="entry name" value="Tetratricopeptide repeat domain"/>
    <property type="match status" value="1"/>
</dbReference>
<proteinExistence type="predicted"/>
<keyword evidence="1" id="KW-0201">Cytochrome c-type biogenesis</keyword>
<dbReference type="EMBL" id="CP024899">
    <property type="protein sequence ID" value="ATX66506.1"/>
    <property type="molecule type" value="Genomic_DNA"/>
</dbReference>
<accession>A0A2K8KBZ7</accession>
<sequence>MSFFVQSAGFFVIALLVGVILLRAMSRAGQAAAADGTERAMRVYRDQITEIEHDLARGTIDEGEAERLRLEVSRRILELDKSDRGRPVGGPAPKAMRAIAFATILVAVAGGGLLYLSVGAPGYSDMPLLERHAEAAEIRRTRARQAEMEAEFAAAFPEPEDFPGRSELEPMVEQLREALVSRPLDVTGFSLLAQNEARLGNYRAAIEAQVQVIELRGDAAGVEDYAYLLDLMVIATGGFVSPEAESIIEQILQRDTTNNIALYYSGRMYAQTGRPDMTFRVWRRLHDLSPGDAPWMPEIRAALPELARISGEPRYQLPPRPAPAGARGPDDIDLEAAQQMPPEERAQMIEEMVGGLSARLANDGGTAEEWAQLIRALTVLERDEQAVAILQEARTVFAARAEDLALINSAAEEAGLSVSGP</sequence>
<dbReference type="OrthoDB" id="9815847at2"/>
<dbReference type="AlphaFoldDB" id="A0A2K8KBZ7"/>
<keyword evidence="4" id="KW-1185">Reference proteome</keyword>
<protein>
    <submittedName>
        <fullName evidence="3">C-type cytochrome biogenesis protein CcmI</fullName>
    </submittedName>
</protein>
<evidence type="ECO:0000256" key="2">
    <source>
        <dbReference type="SAM" id="Phobius"/>
    </source>
</evidence>
<keyword evidence="2" id="KW-0812">Transmembrane</keyword>
<name>A0A2K8KBZ7_9RHOB</name>
<dbReference type="InterPro" id="IPR017560">
    <property type="entry name" value="Cyt_c_biogenesis_CcmI"/>
</dbReference>
<evidence type="ECO:0000313" key="4">
    <source>
        <dbReference type="Proteomes" id="UP000228948"/>
    </source>
</evidence>
<dbReference type="RefSeq" id="WP_071481005.1">
    <property type="nucleotide sequence ID" value="NZ_CP024899.1"/>
</dbReference>
<dbReference type="InterPro" id="IPR011990">
    <property type="entry name" value="TPR-like_helical_dom_sf"/>
</dbReference>
<feature type="transmembrane region" description="Helical" evidence="2">
    <location>
        <begin position="95"/>
        <end position="116"/>
    </location>
</feature>